<gene>
    <name evidence="10" type="ORF">HMPREF0183_0828</name>
</gene>
<sequence>MTTLSASAPLDTHTSGPVTDTSGRREDGTLAETWETGTLAAGTSEREPGHQPESRLALSFEVMPPRSAQQQEQSGELLDLLASYDPDYVAVTSAVRTGWSAGTAAFISQLSATTRLRPLAHLACTAAPRDELVTWIERYIDSGVRGFLAIRGDLAPGATAPPAGHLAHADALVTLLRSVERNQVARLCAGRFAIGVAAYPSGHPESKRPEEDIDVLAAKQRNGADFAITQLFFNPAQITTMSRRADLAGVTLPIIPGIMPITGSARLKRMCQLSGLTPPAYIAQALAAAGSPAEEYEIGLSLTADFVEALVAVGVPGLHFYTFNDPTTITELLSRLSPQTRARLTTTRKDTP</sequence>
<dbReference type="InterPro" id="IPR029041">
    <property type="entry name" value="FAD-linked_oxidoreductase-like"/>
</dbReference>
<dbReference type="PANTHER" id="PTHR45754">
    <property type="entry name" value="METHYLENETETRAHYDROFOLATE REDUCTASE"/>
    <property type="match status" value="1"/>
</dbReference>
<dbReference type="Proteomes" id="UP000005714">
    <property type="component" value="Unassembled WGS sequence"/>
</dbReference>
<organism evidence="10 11">
    <name type="scientific">Brevibacterium mcbrellneri ATCC 49030</name>
    <dbReference type="NCBI Taxonomy" id="585530"/>
    <lineage>
        <taxon>Bacteria</taxon>
        <taxon>Bacillati</taxon>
        <taxon>Actinomycetota</taxon>
        <taxon>Actinomycetes</taxon>
        <taxon>Micrococcales</taxon>
        <taxon>Brevibacteriaceae</taxon>
        <taxon>Brevibacterium</taxon>
    </lineage>
</organism>
<feature type="compositionally biased region" description="Polar residues" evidence="9">
    <location>
        <begin position="1"/>
        <end position="21"/>
    </location>
</feature>
<dbReference type="UniPathway" id="UPA00193"/>
<feature type="region of interest" description="Disordered" evidence="9">
    <location>
        <begin position="1"/>
        <end position="54"/>
    </location>
</feature>
<evidence type="ECO:0000256" key="3">
    <source>
        <dbReference type="ARBA" id="ARBA00006743"/>
    </source>
</evidence>
<evidence type="ECO:0000256" key="2">
    <source>
        <dbReference type="ARBA" id="ARBA00004777"/>
    </source>
</evidence>
<evidence type="ECO:0000256" key="4">
    <source>
        <dbReference type="ARBA" id="ARBA00022630"/>
    </source>
</evidence>
<comment type="caution">
    <text evidence="10">The sequence shown here is derived from an EMBL/GenBank/DDBJ whole genome shotgun (WGS) entry which is preliminary data.</text>
</comment>
<dbReference type="GO" id="GO:0071949">
    <property type="term" value="F:FAD binding"/>
    <property type="evidence" value="ECO:0007669"/>
    <property type="project" value="TreeGrafter"/>
</dbReference>
<comment type="similarity">
    <text evidence="3 8">Belongs to the methylenetetrahydrofolate reductase family.</text>
</comment>
<keyword evidence="6 8" id="KW-0560">Oxidoreductase</keyword>
<proteinExistence type="inferred from homology"/>
<evidence type="ECO:0000313" key="10">
    <source>
        <dbReference type="EMBL" id="EFG47935.1"/>
    </source>
</evidence>
<protein>
    <recommendedName>
        <fullName evidence="8">Methylenetetrahydrofolate reductase</fullName>
    </recommendedName>
</protein>
<dbReference type="GO" id="GO:0035999">
    <property type="term" value="P:tetrahydrofolate interconversion"/>
    <property type="evidence" value="ECO:0007669"/>
    <property type="project" value="UniProtKB-UniPathway"/>
</dbReference>
<comment type="pathway">
    <text evidence="2 8">One-carbon metabolism; tetrahydrofolate interconversion.</text>
</comment>
<dbReference type="RefSeq" id="WP_005883042.1">
    <property type="nucleotide sequence ID" value="NZ_ADNU01000022.1"/>
</dbReference>
<evidence type="ECO:0000256" key="8">
    <source>
        <dbReference type="RuleBase" id="RU003862"/>
    </source>
</evidence>
<evidence type="ECO:0000256" key="9">
    <source>
        <dbReference type="SAM" id="MobiDB-lite"/>
    </source>
</evidence>
<dbReference type="CDD" id="cd00537">
    <property type="entry name" value="MTHFR"/>
    <property type="match status" value="1"/>
</dbReference>
<dbReference type="STRING" id="585530.HMPREF0183_0828"/>
<dbReference type="Gene3D" id="3.20.20.220">
    <property type="match status" value="1"/>
</dbReference>
<evidence type="ECO:0000256" key="6">
    <source>
        <dbReference type="ARBA" id="ARBA00023002"/>
    </source>
</evidence>
<keyword evidence="4 8" id="KW-0285">Flavoprotein</keyword>
<reference evidence="10 11" key="1">
    <citation type="submission" date="2010-04" db="EMBL/GenBank/DDBJ databases">
        <authorList>
            <person name="Qin X."/>
            <person name="Bachman B."/>
            <person name="Battles P."/>
            <person name="Bell A."/>
            <person name="Bess C."/>
            <person name="Bickham C."/>
            <person name="Chaboub L."/>
            <person name="Chen D."/>
            <person name="Coyle M."/>
            <person name="Deiros D.R."/>
            <person name="Dinh H."/>
            <person name="Forbes L."/>
            <person name="Fowler G."/>
            <person name="Francisco L."/>
            <person name="Fu Q."/>
            <person name="Gubbala S."/>
            <person name="Hale W."/>
            <person name="Han Y."/>
            <person name="Hemphill L."/>
            <person name="Highlander S.K."/>
            <person name="Hirani K."/>
            <person name="Hogues M."/>
            <person name="Jackson L."/>
            <person name="Jakkamsetti A."/>
            <person name="Javaid M."/>
            <person name="Jiang H."/>
            <person name="Korchina V."/>
            <person name="Kovar C."/>
            <person name="Lara F."/>
            <person name="Lee S."/>
            <person name="Mata R."/>
            <person name="Mathew T."/>
            <person name="Moen C."/>
            <person name="Morales K."/>
            <person name="Munidasa M."/>
            <person name="Nazareth L."/>
            <person name="Ngo R."/>
            <person name="Nguyen L."/>
            <person name="Okwuonu G."/>
            <person name="Ongeri F."/>
            <person name="Patil S."/>
            <person name="Petrosino J."/>
            <person name="Pham C."/>
            <person name="Pham P."/>
            <person name="Pu L.-L."/>
            <person name="Puazo M."/>
            <person name="Raj R."/>
            <person name="Reid J."/>
            <person name="Rouhana J."/>
            <person name="Saada N."/>
            <person name="Shang Y."/>
            <person name="Simmons D."/>
            <person name="Thornton R."/>
            <person name="Warren J."/>
            <person name="Weissenberger G."/>
            <person name="Zhang J."/>
            <person name="Zhang L."/>
            <person name="Zhou C."/>
            <person name="Zhu D."/>
            <person name="Muzny D."/>
            <person name="Worley K."/>
            <person name="Gibbs R."/>
        </authorList>
    </citation>
    <scope>NUCLEOTIDE SEQUENCE [LARGE SCALE GENOMIC DNA]</scope>
    <source>
        <strain evidence="10 11">ATCC 49030</strain>
    </source>
</reference>
<dbReference type="InterPro" id="IPR003171">
    <property type="entry name" value="Mehydrof_redctse-like"/>
</dbReference>
<dbReference type="SUPFAM" id="SSF51730">
    <property type="entry name" value="FAD-linked oxidoreductase"/>
    <property type="match status" value="1"/>
</dbReference>
<dbReference type="GO" id="GO:0005829">
    <property type="term" value="C:cytosol"/>
    <property type="evidence" value="ECO:0007669"/>
    <property type="project" value="TreeGrafter"/>
</dbReference>
<evidence type="ECO:0000256" key="1">
    <source>
        <dbReference type="ARBA" id="ARBA00001974"/>
    </source>
</evidence>
<evidence type="ECO:0000256" key="5">
    <source>
        <dbReference type="ARBA" id="ARBA00022827"/>
    </source>
</evidence>
<comment type="cofactor">
    <cofactor evidence="1 8">
        <name>FAD</name>
        <dbReference type="ChEBI" id="CHEBI:57692"/>
    </cofactor>
</comment>
<comment type="catalytic activity">
    <reaction evidence="7">
        <text>(6S)-5-methyl-5,6,7,8-tetrahydrofolate + NAD(+) = (6R)-5,10-methylene-5,6,7,8-tetrahydrofolate + NADH + H(+)</text>
        <dbReference type="Rhea" id="RHEA:19821"/>
        <dbReference type="ChEBI" id="CHEBI:15378"/>
        <dbReference type="ChEBI" id="CHEBI:15636"/>
        <dbReference type="ChEBI" id="CHEBI:18608"/>
        <dbReference type="ChEBI" id="CHEBI:57540"/>
        <dbReference type="ChEBI" id="CHEBI:57945"/>
        <dbReference type="EC" id="1.5.1.54"/>
    </reaction>
    <physiologicalReaction direction="right-to-left" evidence="7">
        <dbReference type="Rhea" id="RHEA:19823"/>
    </physiologicalReaction>
</comment>
<dbReference type="eggNOG" id="COG0685">
    <property type="taxonomic scope" value="Bacteria"/>
</dbReference>
<accession>D4YLL8</accession>
<evidence type="ECO:0000256" key="7">
    <source>
        <dbReference type="ARBA" id="ARBA00048628"/>
    </source>
</evidence>
<dbReference type="PANTHER" id="PTHR45754:SF3">
    <property type="entry name" value="METHYLENETETRAHYDROFOLATE REDUCTASE (NADPH)"/>
    <property type="match status" value="1"/>
</dbReference>
<dbReference type="EMBL" id="ADNU01000022">
    <property type="protein sequence ID" value="EFG47935.1"/>
    <property type="molecule type" value="Genomic_DNA"/>
</dbReference>
<feature type="compositionally biased region" description="Basic and acidic residues" evidence="9">
    <location>
        <begin position="44"/>
        <end position="53"/>
    </location>
</feature>
<dbReference type="GO" id="GO:0009086">
    <property type="term" value="P:methionine biosynthetic process"/>
    <property type="evidence" value="ECO:0007669"/>
    <property type="project" value="TreeGrafter"/>
</dbReference>
<dbReference type="GO" id="GO:0106312">
    <property type="term" value="F:methylenetetrahydrofolate reductase (NADH) activity"/>
    <property type="evidence" value="ECO:0007669"/>
    <property type="project" value="UniProtKB-EC"/>
</dbReference>
<evidence type="ECO:0000313" key="11">
    <source>
        <dbReference type="Proteomes" id="UP000005714"/>
    </source>
</evidence>
<keyword evidence="5 8" id="KW-0274">FAD</keyword>
<dbReference type="AlphaFoldDB" id="D4YLL8"/>
<dbReference type="Pfam" id="PF02219">
    <property type="entry name" value="MTHFR"/>
    <property type="match status" value="1"/>
</dbReference>
<name>D4YLL8_9MICO</name>
<keyword evidence="11" id="KW-1185">Reference proteome</keyword>